<proteinExistence type="predicted"/>
<dbReference type="EMBL" id="UYYB01145767">
    <property type="protein sequence ID" value="VDM85815.1"/>
    <property type="molecule type" value="Genomic_DNA"/>
</dbReference>
<dbReference type="OrthoDB" id="5873337at2759"/>
<accession>A0A3P7LU27</accession>
<sequence>APRTPLSVIPPAPEKVRIRRKGAPTVEVALRPAETSPGHKENNGLSPTTDELLARLQQY</sequence>
<evidence type="ECO:0000313" key="2">
    <source>
        <dbReference type="EMBL" id="VDM85815.1"/>
    </source>
</evidence>
<keyword evidence="3" id="KW-1185">Reference proteome</keyword>
<evidence type="ECO:0000256" key="1">
    <source>
        <dbReference type="SAM" id="MobiDB-lite"/>
    </source>
</evidence>
<gene>
    <name evidence="2" type="ORF">SVUK_LOCUS20813</name>
</gene>
<evidence type="ECO:0000313" key="3">
    <source>
        <dbReference type="Proteomes" id="UP000270094"/>
    </source>
</evidence>
<feature type="region of interest" description="Disordered" evidence="1">
    <location>
        <begin position="31"/>
        <end position="51"/>
    </location>
</feature>
<reference evidence="2 3" key="1">
    <citation type="submission" date="2018-11" db="EMBL/GenBank/DDBJ databases">
        <authorList>
            <consortium name="Pathogen Informatics"/>
        </authorList>
    </citation>
    <scope>NUCLEOTIDE SEQUENCE [LARGE SCALE GENOMIC DNA]</scope>
</reference>
<feature type="non-terminal residue" evidence="2">
    <location>
        <position position="1"/>
    </location>
</feature>
<name>A0A3P7LU27_STRVU</name>
<protein>
    <submittedName>
        <fullName evidence="2">Uncharacterized protein</fullName>
    </submittedName>
</protein>
<dbReference type="Proteomes" id="UP000270094">
    <property type="component" value="Unassembled WGS sequence"/>
</dbReference>
<organism evidence="2 3">
    <name type="scientific">Strongylus vulgaris</name>
    <name type="common">Blood worm</name>
    <dbReference type="NCBI Taxonomy" id="40348"/>
    <lineage>
        <taxon>Eukaryota</taxon>
        <taxon>Metazoa</taxon>
        <taxon>Ecdysozoa</taxon>
        <taxon>Nematoda</taxon>
        <taxon>Chromadorea</taxon>
        <taxon>Rhabditida</taxon>
        <taxon>Rhabditina</taxon>
        <taxon>Rhabditomorpha</taxon>
        <taxon>Strongyloidea</taxon>
        <taxon>Strongylidae</taxon>
        <taxon>Strongylus</taxon>
    </lineage>
</organism>
<dbReference type="AlphaFoldDB" id="A0A3P7LU27"/>